<dbReference type="EMBL" id="JTDI01000002">
    <property type="protein sequence ID" value="KHK92667.1"/>
    <property type="molecule type" value="Genomic_DNA"/>
</dbReference>
<evidence type="ECO:0000313" key="2">
    <source>
        <dbReference type="EMBL" id="KHK92667.1"/>
    </source>
</evidence>
<evidence type="ECO:0000313" key="3">
    <source>
        <dbReference type="Proteomes" id="UP000031057"/>
    </source>
</evidence>
<comment type="caution">
    <text evidence="2">The sequence shown here is derived from an EMBL/GenBank/DDBJ whole genome shotgun (WGS) entry which is preliminary data.</text>
</comment>
<dbReference type="Pfam" id="PF17036">
    <property type="entry name" value="CBP_BcsS"/>
    <property type="match status" value="1"/>
</dbReference>
<reference evidence="2 3" key="1">
    <citation type="submission" date="2014-10" db="EMBL/GenBank/DDBJ databases">
        <title>Genome sequence of Novosphingobium malaysiense MUSC 273(T).</title>
        <authorList>
            <person name="Lee L.-H."/>
        </authorList>
    </citation>
    <scope>NUCLEOTIDE SEQUENCE [LARGE SCALE GENOMIC DNA]</scope>
    <source>
        <strain evidence="2 3">MUSC 273</strain>
    </source>
</reference>
<feature type="signal peptide" evidence="1">
    <location>
        <begin position="1"/>
        <end position="42"/>
    </location>
</feature>
<dbReference type="InterPro" id="IPR031485">
    <property type="entry name" value="CBP_BcsS"/>
</dbReference>
<evidence type="ECO:0008006" key="4">
    <source>
        <dbReference type="Google" id="ProtNLM"/>
    </source>
</evidence>
<dbReference type="OrthoDB" id="7205584at2"/>
<evidence type="ECO:0000256" key="1">
    <source>
        <dbReference type="SAM" id="SignalP"/>
    </source>
</evidence>
<dbReference type="Proteomes" id="UP000031057">
    <property type="component" value="Unassembled WGS sequence"/>
</dbReference>
<sequence>MGLVSVTRVGLKARLMSFKNLCSFFGASLVLPLALFAQPVFAQDTGVVYTGGSAGDGVNAYTGGVVALPGAELGKGLAVRAGVSGGQYRYESNDQRISADYIGAEVALVYQMSGRWGWVNVSAGPRVTDTTLKPVDIGNRMRGTRFDLAMQTDGTVGNEWRASWFASYAVNDRSYITQLRLNRLVDGETDTRLGIEGGVQGDRSYTRPSVGIYASTRLSGKWQGLIAAGASKQKDRSAKPYVTLGVSHVF</sequence>
<dbReference type="STRING" id="1348853.LK12_07920"/>
<keyword evidence="1" id="KW-0732">Signal</keyword>
<accession>A0A0B1ZU64</accession>
<name>A0A0B1ZU64_9SPHN</name>
<feature type="chain" id="PRO_5002069201" description="Cellulose biosynthesis protein BcsS" evidence="1">
    <location>
        <begin position="43"/>
        <end position="250"/>
    </location>
</feature>
<protein>
    <recommendedName>
        <fullName evidence="4">Cellulose biosynthesis protein BcsS</fullName>
    </recommendedName>
</protein>
<dbReference type="AlphaFoldDB" id="A0A0B1ZU64"/>
<organism evidence="2 3">
    <name type="scientific">Novosphingobium malaysiense</name>
    <dbReference type="NCBI Taxonomy" id="1348853"/>
    <lineage>
        <taxon>Bacteria</taxon>
        <taxon>Pseudomonadati</taxon>
        <taxon>Pseudomonadota</taxon>
        <taxon>Alphaproteobacteria</taxon>
        <taxon>Sphingomonadales</taxon>
        <taxon>Sphingomonadaceae</taxon>
        <taxon>Novosphingobium</taxon>
    </lineage>
</organism>
<proteinExistence type="predicted"/>
<gene>
    <name evidence="2" type="ORF">LK12_07920</name>
</gene>
<keyword evidence="3" id="KW-1185">Reference proteome</keyword>